<dbReference type="Proteomes" id="UP000825933">
    <property type="component" value="Unassembled WGS sequence"/>
</dbReference>
<dbReference type="SUPFAM" id="SSF51556">
    <property type="entry name" value="Metallo-dependent hydrolases"/>
    <property type="match status" value="1"/>
</dbReference>
<reference evidence="2" key="1">
    <citation type="journal article" date="2022" name="Microbiol. Resour. Announc.">
        <title>Draft Genome Sequence of a Methanogenic Archaeon from West Spitsbergen Permafrost.</title>
        <authorList>
            <person name="Trubitsyn V."/>
            <person name="Rivkina E."/>
            <person name="Shcherbakova V."/>
        </authorList>
    </citation>
    <scope>NUCLEOTIDE SEQUENCE [LARGE SCALE GENOMIC DNA]</scope>
    <source>
        <strain evidence="2">VT</strain>
    </source>
</reference>
<comment type="caution">
    <text evidence="1">The sequence shown here is derived from an EMBL/GenBank/DDBJ whole genome shotgun (WGS) entry which is preliminary data.</text>
</comment>
<dbReference type="PIRSF" id="PIRSF021898">
    <property type="entry name" value="UCP021898"/>
    <property type="match status" value="1"/>
</dbReference>
<accession>A0A8T5UZP3</accession>
<proteinExistence type="predicted"/>
<sequence length="271" mass="30067">MTKLKNEYQIKEFSDEDYPLKNLSDTHIHTSPDIKPRLQTDIEAVLSAKNEKMHSIVLKSHLEPTSGRAIIASEVASFPVFGGVVLNNSVGGLNPAAVKASAEIGGRFVWFPTVSYPTMEMDWVKIEEILHVVAENNMVIGTGHMKPSDIFSLIDMAKTLGIWKIIVNHPLTGVVGATIDEQVEMASYAYLEHCFVACMEMHDNLDPMIIGDSIKEIGAKRCLMATDFGQIHNTLPVNGLKMFINTMFEYDISMNEIKLMCGINPKKLILG</sequence>
<dbReference type="InterPro" id="IPR032466">
    <property type="entry name" value="Metal_Hydrolase"/>
</dbReference>
<organism evidence="1 2">
    <name type="scientific">Methanobacterium spitsbergense</name>
    <dbReference type="NCBI Taxonomy" id="2874285"/>
    <lineage>
        <taxon>Archaea</taxon>
        <taxon>Methanobacteriati</taxon>
        <taxon>Methanobacteriota</taxon>
        <taxon>Methanomada group</taxon>
        <taxon>Methanobacteria</taxon>
        <taxon>Methanobacteriales</taxon>
        <taxon>Methanobacteriaceae</taxon>
        <taxon>Methanobacterium</taxon>
    </lineage>
</organism>
<dbReference type="Pfam" id="PF19799">
    <property type="entry name" value="DUF6282"/>
    <property type="match status" value="2"/>
</dbReference>
<dbReference type="EMBL" id="JAIOUQ010000009">
    <property type="protein sequence ID" value="MBZ2166189.1"/>
    <property type="molecule type" value="Genomic_DNA"/>
</dbReference>
<dbReference type="Gene3D" id="3.20.20.140">
    <property type="entry name" value="Metal-dependent hydrolases"/>
    <property type="match status" value="1"/>
</dbReference>
<keyword evidence="2" id="KW-1185">Reference proteome</keyword>
<dbReference type="RefSeq" id="WP_223791751.1">
    <property type="nucleotide sequence ID" value="NZ_JAIOUQ010000009.1"/>
</dbReference>
<evidence type="ECO:0000313" key="1">
    <source>
        <dbReference type="EMBL" id="MBZ2166189.1"/>
    </source>
</evidence>
<name>A0A8T5UZP3_9EURY</name>
<gene>
    <name evidence="1" type="ORF">K8N75_09075</name>
</gene>
<protein>
    <submittedName>
        <fullName evidence="1">Uncharacterized protein</fullName>
    </submittedName>
</protein>
<dbReference type="AlphaFoldDB" id="A0A8T5UZP3"/>
<dbReference type="InterPro" id="IPR016797">
    <property type="entry name" value="UCP021898"/>
</dbReference>
<evidence type="ECO:0000313" key="2">
    <source>
        <dbReference type="Proteomes" id="UP000825933"/>
    </source>
</evidence>
<dbReference type="InterPro" id="IPR046249">
    <property type="entry name" value="DUF6282"/>
</dbReference>